<dbReference type="PANTHER" id="PTHR38468">
    <property type="entry name" value="SLL0939 PROTEIN"/>
    <property type="match status" value="1"/>
</dbReference>
<dbReference type="Pfam" id="PF07784">
    <property type="entry name" value="DUF1622"/>
    <property type="match status" value="1"/>
</dbReference>
<keyword evidence="3" id="KW-1185">Reference proteome</keyword>
<reference evidence="2 3" key="1">
    <citation type="submission" date="2014-12" db="EMBL/GenBank/DDBJ databases">
        <title>Draft genome sequences of 29 type strains of Enterococci.</title>
        <authorList>
            <person name="Zhong Z."/>
            <person name="Sun Z."/>
            <person name="Liu W."/>
            <person name="Zhang W."/>
            <person name="Zhang H."/>
        </authorList>
    </citation>
    <scope>NUCLEOTIDE SEQUENCE [LARGE SCALE GENOMIC DNA]</scope>
    <source>
        <strain evidence="2 3">DSM 17029</strain>
    </source>
</reference>
<proteinExistence type="predicted"/>
<feature type="transmembrane region" description="Helical" evidence="1">
    <location>
        <begin position="65"/>
        <end position="88"/>
    </location>
</feature>
<keyword evidence="1" id="KW-1133">Transmembrane helix</keyword>
<dbReference type="EMBL" id="JXKH01000002">
    <property type="protein sequence ID" value="OJG19307.1"/>
    <property type="molecule type" value="Genomic_DNA"/>
</dbReference>
<sequence>MHDLAHSLMETLTPFFDLFILALNILSIVILLWGVLIAGWDFIVNECKNRNRIEAARHNNLIKNYLGSYVLLSLEVLIAADIIESIINPTFQDIMKLALLVVIRTVISYFLHREIEDALGNDKE</sequence>
<protein>
    <recommendedName>
        <fullName evidence="4">DUF1622 domain-containing protein</fullName>
    </recommendedName>
</protein>
<dbReference type="STRING" id="214095.RU97_GL000878"/>
<dbReference type="RefSeq" id="WP_067389719.1">
    <property type="nucleotide sequence ID" value="NZ_JXKH01000002.1"/>
</dbReference>
<evidence type="ECO:0000256" key="1">
    <source>
        <dbReference type="SAM" id="Phobius"/>
    </source>
</evidence>
<keyword evidence="1" id="KW-0472">Membrane</keyword>
<dbReference type="PANTHER" id="PTHR38468:SF1">
    <property type="entry name" value="SLL0939 PROTEIN"/>
    <property type="match status" value="1"/>
</dbReference>
<comment type="caution">
    <text evidence="2">The sequence shown here is derived from an EMBL/GenBank/DDBJ whole genome shotgun (WGS) entry which is preliminary data.</text>
</comment>
<dbReference type="InterPro" id="IPR012427">
    <property type="entry name" value="DUF1622"/>
</dbReference>
<accession>A0A1L8RHS5</accession>
<name>A0A1L8RHS5_9ENTE</name>
<evidence type="ECO:0000313" key="3">
    <source>
        <dbReference type="Proteomes" id="UP000181884"/>
    </source>
</evidence>
<gene>
    <name evidence="2" type="ORF">RU97_GL000878</name>
</gene>
<dbReference type="Proteomes" id="UP000181884">
    <property type="component" value="Unassembled WGS sequence"/>
</dbReference>
<evidence type="ECO:0008006" key="4">
    <source>
        <dbReference type="Google" id="ProtNLM"/>
    </source>
</evidence>
<feature type="transmembrane region" description="Helical" evidence="1">
    <location>
        <begin position="20"/>
        <end position="44"/>
    </location>
</feature>
<keyword evidence="1" id="KW-0812">Transmembrane</keyword>
<dbReference type="AlphaFoldDB" id="A0A1L8RHS5"/>
<organism evidence="2 3">
    <name type="scientific">Enterococcus canis</name>
    <dbReference type="NCBI Taxonomy" id="214095"/>
    <lineage>
        <taxon>Bacteria</taxon>
        <taxon>Bacillati</taxon>
        <taxon>Bacillota</taxon>
        <taxon>Bacilli</taxon>
        <taxon>Lactobacillales</taxon>
        <taxon>Enterococcaceae</taxon>
        <taxon>Enterococcus</taxon>
    </lineage>
</organism>
<evidence type="ECO:0000313" key="2">
    <source>
        <dbReference type="EMBL" id="OJG19307.1"/>
    </source>
</evidence>